<keyword evidence="2" id="KW-1133">Transmembrane helix</keyword>
<organism evidence="4 5">
    <name type="scientific">Thomasclavelia cocleata</name>
    <dbReference type="NCBI Taxonomy" id="69824"/>
    <lineage>
        <taxon>Bacteria</taxon>
        <taxon>Bacillati</taxon>
        <taxon>Bacillota</taxon>
        <taxon>Erysipelotrichia</taxon>
        <taxon>Erysipelotrichales</taxon>
        <taxon>Coprobacillaceae</taxon>
        <taxon>Thomasclavelia</taxon>
    </lineage>
</organism>
<evidence type="ECO:0000256" key="1">
    <source>
        <dbReference type="ARBA" id="ARBA00006068"/>
    </source>
</evidence>
<dbReference type="EMBL" id="FOIN01000061">
    <property type="protein sequence ID" value="SET87329.1"/>
    <property type="molecule type" value="Genomic_DNA"/>
</dbReference>
<feature type="domain" description="Cell envelope-related transcriptional attenuator" evidence="3">
    <location>
        <begin position="254"/>
        <end position="398"/>
    </location>
</feature>
<protein>
    <submittedName>
        <fullName evidence="4">Cell envelope-related function transcriptional attenuator common domain-containing protein</fullName>
    </submittedName>
</protein>
<evidence type="ECO:0000313" key="4">
    <source>
        <dbReference type="EMBL" id="SET87329.1"/>
    </source>
</evidence>
<dbReference type="PANTHER" id="PTHR33392">
    <property type="entry name" value="POLYISOPRENYL-TEICHOIC ACID--PEPTIDOGLYCAN TEICHOIC ACID TRANSFERASE TAGU"/>
    <property type="match status" value="1"/>
</dbReference>
<keyword evidence="5" id="KW-1185">Reference proteome</keyword>
<keyword evidence="2" id="KW-0812">Transmembrane</keyword>
<evidence type="ECO:0000259" key="3">
    <source>
        <dbReference type="Pfam" id="PF03816"/>
    </source>
</evidence>
<dbReference type="InterPro" id="IPR050922">
    <property type="entry name" value="LytR/CpsA/Psr_CW_biosynth"/>
</dbReference>
<dbReference type="RefSeq" id="WP_244881325.1">
    <property type="nucleotide sequence ID" value="NZ_FOIN01000061.1"/>
</dbReference>
<accession>A0A1I0HVM7</accession>
<name>A0A1I0HVM7_9FIRM</name>
<reference evidence="5" key="1">
    <citation type="submission" date="2016-10" db="EMBL/GenBank/DDBJ databases">
        <authorList>
            <person name="Varghese N."/>
            <person name="Submissions S."/>
        </authorList>
    </citation>
    <scope>NUCLEOTIDE SEQUENCE [LARGE SCALE GENOMIC DNA]</scope>
    <source>
        <strain evidence="5">DSM 1551</strain>
    </source>
</reference>
<evidence type="ECO:0000256" key="2">
    <source>
        <dbReference type="SAM" id="Phobius"/>
    </source>
</evidence>
<dbReference type="GeneID" id="78289591"/>
<feature type="transmembrane region" description="Helical" evidence="2">
    <location>
        <begin position="83"/>
        <end position="101"/>
    </location>
</feature>
<comment type="similarity">
    <text evidence="1">Belongs to the LytR/CpsA/Psr (LCP) family.</text>
</comment>
<feature type="transmembrane region" description="Helical" evidence="2">
    <location>
        <begin position="12"/>
        <end position="35"/>
    </location>
</feature>
<dbReference type="Proteomes" id="UP000198558">
    <property type="component" value="Unassembled WGS sequence"/>
</dbReference>
<keyword evidence="2" id="KW-0472">Membrane</keyword>
<dbReference type="PANTHER" id="PTHR33392:SF6">
    <property type="entry name" value="POLYISOPRENYL-TEICHOIC ACID--PEPTIDOGLYCAN TEICHOIC ACID TRANSFERASE TAGU"/>
    <property type="match status" value="1"/>
</dbReference>
<evidence type="ECO:0000313" key="5">
    <source>
        <dbReference type="Proteomes" id="UP000198558"/>
    </source>
</evidence>
<dbReference type="Gene3D" id="3.40.630.190">
    <property type="entry name" value="LCP protein"/>
    <property type="match status" value="1"/>
</dbReference>
<sequence length="500" mass="56509">MRKKKKSLFSKLTSKGIILTVQLVTTIIFLRYIYVLKMLPVKYYFSLVVILLLLLFIEMVWITSGARKKRRTGSYKRIFVSKLVSVLLSVLFITGSVYASIGDNFISNITSAFMQTRVIAVYAMKNGDIEKLDDLKGKTFGVENKTSVSDITNALAKIQDKIDRAPEKKNYDDYVQLADALYKGEVDCIIADQSYLGILETNHEGFTDETRLIYKMEIQEELKAVTTKTDVTGNPFIVYLTGIDTYGSVSTISRADVNLVVCVNPLEKQVLMVSVPRDTQINLHKNGKMDKITHSAMYGINETIQTLEDLLKLKVNYYAKTNFSGMINIIDALGGVEVESPYEFTTLHGNYKIKKGMNEMNGDKALCFVRERYALPHGDFDRGKNQQRLLKAMLKKAMSPKIITNYNSILSAVEGSFETDMTSDDIKSLINMQLNDMANWEIFNVQITGADDISYDTYSQKGKKTYITIPDKEVLSKIIKVIDKVESGKKLTDNDVKELN</sequence>
<proteinExistence type="inferred from homology"/>
<dbReference type="InterPro" id="IPR004474">
    <property type="entry name" value="LytR_CpsA_psr"/>
</dbReference>
<dbReference type="Pfam" id="PF03816">
    <property type="entry name" value="LytR_cpsA_psr"/>
    <property type="match status" value="1"/>
</dbReference>
<feature type="transmembrane region" description="Helical" evidence="2">
    <location>
        <begin position="41"/>
        <end position="62"/>
    </location>
</feature>
<dbReference type="NCBIfam" id="TIGR00350">
    <property type="entry name" value="lytR_cpsA_psr"/>
    <property type="match status" value="1"/>
</dbReference>
<gene>
    <name evidence="4" type="ORF">SAMN04489758_1612</name>
</gene>
<dbReference type="SUPFAM" id="SSF53850">
    <property type="entry name" value="Periplasmic binding protein-like II"/>
    <property type="match status" value="1"/>
</dbReference>
<dbReference type="Gene3D" id="3.40.190.10">
    <property type="entry name" value="Periplasmic binding protein-like II"/>
    <property type="match status" value="1"/>
</dbReference>
<dbReference type="AlphaFoldDB" id="A0A1I0HVM7"/>